<keyword evidence="2" id="KW-1185">Reference proteome</keyword>
<dbReference type="EMBL" id="PVWG01000029">
    <property type="protein sequence ID" value="PSB17362.1"/>
    <property type="molecule type" value="Genomic_DNA"/>
</dbReference>
<accession>A0A2T1DA24</accession>
<evidence type="ECO:0000313" key="1">
    <source>
        <dbReference type="EMBL" id="PSB17362.1"/>
    </source>
</evidence>
<evidence type="ECO:0000313" key="2">
    <source>
        <dbReference type="Proteomes" id="UP000238634"/>
    </source>
</evidence>
<reference evidence="1 2" key="1">
    <citation type="submission" date="2018-02" db="EMBL/GenBank/DDBJ databases">
        <authorList>
            <person name="Cohen D.B."/>
            <person name="Kent A.D."/>
        </authorList>
    </citation>
    <scope>NUCLEOTIDE SEQUENCE [LARGE SCALE GENOMIC DNA]</scope>
    <source>
        <strain evidence="1 2">ULC007</strain>
    </source>
</reference>
<sequence length="97" mass="11135">MNNPEENLKLHLRPRVTKTVALQVPVDVLESLKRVADSRDMPLEVLLRLYIGQGLRQDLTEVFSERVLETMAQVLARHIQSEEEISTILQEIQAETT</sequence>
<dbReference type="Proteomes" id="UP000238634">
    <property type="component" value="Unassembled WGS sequence"/>
</dbReference>
<comment type="caution">
    <text evidence="1">The sequence shown here is derived from an EMBL/GenBank/DDBJ whole genome shotgun (WGS) entry which is preliminary data.</text>
</comment>
<evidence type="ECO:0008006" key="3">
    <source>
        <dbReference type="Google" id="ProtNLM"/>
    </source>
</evidence>
<reference evidence="1 2" key="2">
    <citation type="submission" date="2018-03" db="EMBL/GenBank/DDBJ databases">
        <title>The ancient ancestry and fast evolution of plastids.</title>
        <authorList>
            <person name="Moore K.R."/>
            <person name="Magnabosco C."/>
            <person name="Momper L."/>
            <person name="Gold D.A."/>
            <person name="Bosak T."/>
            <person name="Fournier G.P."/>
        </authorList>
    </citation>
    <scope>NUCLEOTIDE SEQUENCE [LARGE SCALE GENOMIC DNA]</scope>
    <source>
        <strain evidence="1 2">ULC007</strain>
    </source>
</reference>
<dbReference type="RefSeq" id="WP_073074296.1">
    <property type="nucleotide sequence ID" value="NZ_MPPI01000033.1"/>
</dbReference>
<dbReference type="AlphaFoldDB" id="A0A2T1DA24"/>
<protein>
    <recommendedName>
        <fullName evidence="3">CopG family transcriptional regulator</fullName>
    </recommendedName>
</protein>
<dbReference type="STRING" id="1920490.GCA_001895925_01874"/>
<dbReference type="OrthoDB" id="6658216at2"/>
<proteinExistence type="predicted"/>
<gene>
    <name evidence="1" type="ORF">C7B65_18990</name>
</gene>
<organism evidence="1 2">
    <name type="scientific">Phormidesmis priestleyi ULC007</name>
    <dbReference type="NCBI Taxonomy" id="1920490"/>
    <lineage>
        <taxon>Bacteria</taxon>
        <taxon>Bacillati</taxon>
        <taxon>Cyanobacteriota</taxon>
        <taxon>Cyanophyceae</taxon>
        <taxon>Leptolyngbyales</taxon>
        <taxon>Leptolyngbyaceae</taxon>
        <taxon>Phormidesmis</taxon>
    </lineage>
</organism>
<name>A0A2T1DA24_9CYAN</name>